<feature type="non-terminal residue" evidence="6">
    <location>
        <position position="1"/>
    </location>
</feature>
<comment type="caution">
    <text evidence="6">The sequence shown here is derived from an EMBL/GenBank/DDBJ whole genome shotgun (WGS) entry which is preliminary data.</text>
</comment>
<dbReference type="Gene3D" id="3.40.50.2300">
    <property type="match status" value="1"/>
</dbReference>
<dbReference type="GO" id="GO:0016020">
    <property type="term" value="C:membrane"/>
    <property type="evidence" value="ECO:0007669"/>
    <property type="project" value="UniProtKB-SubCell"/>
</dbReference>
<sequence>SDVVAIIRDDGTYLPNVDQVARHLNLPIVNTFFSTSVQPLTTGTLPSIASILEAMMDVLQHTNSTCVSVLHDELHDYSSRILSELSIARGVCLEQVIDLKTGSKAAMETALRRLLLTEARIVVVLLGDKNWIELMKALRTELVSAQEMHH</sequence>
<reference evidence="6 7" key="1">
    <citation type="submission" date="2019-10" db="EMBL/GenBank/DDBJ databases">
        <title>Assembly and Annotation for the nematode Trichostrongylus colubriformis.</title>
        <authorList>
            <person name="Martin J."/>
        </authorList>
    </citation>
    <scope>NUCLEOTIDE SEQUENCE [LARGE SCALE GENOMIC DNA]</scope>
    <source>
        <strain evidence="6">G859</strain>
        <tissue evidence="6">Whole worm</tissue>
    </source>
</reference>
<evidence type="ECO:0000256" key="1">
    <source>
        <dbReference type="ARBA" id="ARBA00004370"/>
    </source>
</evidence>
<proteinExistence type="predicted"/>
<keyword evidence="2" id="KW-0812">Transmembrane</keyword>
<gene>
    <name evidence="6" type="ORF">GCK32_011717</name>
</gene>
<dbReference type="Pfam" id="PF01094">
    <property type="entry name" value="ANF_receptor"/>
    <property type="match status" value="1"/>
</dbReference>
<accession>A0AAN8ESN0</accession>
<dbReference type="InterPro" id="IPR001828">
    <property type="entry name" value="ANF_lig-bd_rcpt"/>
</dbReference>
<evidence type="ECO:0000256" key="3">
    <source>
        <dbReference type="ARBA" id="ARBA00022989"/>
    </source>
</evidence>
<evidence type="ECO:0000256" key="2">
    <source>
        <dbReference type="ARBA" id="ARBA00022692"/>
    </source>
</evidence>
<dbReference type="Proteomes" id="UP001331761">
    <property type="component" value="Unassembled WGS sequence"/>
</dbReference>
<dbReference type="InterPro" id="IPR028082">
    <property type="entry name" value="Peripla_BP_I"/>
</dbReference>
<organism evidence="6 7">
    <name type="scientific">Trichostrongylus colubriformis</name>
    <name type="common">Black scour worm</name>
    <dbReference type="NCBI Taxonomy" id="6319"/>
    <lineage>
        <taxon>Eukaryota</taxon>
        <taxon>Metazoa</taxon>
        <taxon>Ecdysozoa</taxon>
        <taxon>Nematoda</taxon>
        <taxon>Chromadorea</taxon>
        <taxon>Rhabditida</taxon>
        <taxon>Rhabditina</taxon>
        <taxon>Rhabditomorpha</taxon>
        <taxon>Strongyloidea</taxon>
        <taxon>Trichostrongylidae</taxon>
        <taxon>Trichostrongylus</taxon>
    </lineage>
</organism>
<evidence type="ECO:0000313" key="7">
    <source>
        <dbReference type="Proteomes" id="UP001331761"/>
    </source>
</evidence>
<dbReference type="SUPFAM" id="SSF53822">
    <property type="entry name" value="Periplasmic binding protein-like I"/>
    <property type="match status" value="1"/>
</dbReference>
<comment type="subcellular location">
    <subcellularLocation>
        <location evidence="1">Membrane</location>
    </subcellularLocation>
</comment>
<protein>
    <recommendedName>
        <fullName evidence="5">Receptor ligand binding region domain-containing protein</fullName>
    </recommendedName>
</protein>
<keyword evidence="3" id="KW-1133">Transmembrane helix</keyword>
<evidence type="ECO:0000256" key="4">
    <source>
        <dbReference type="ARBA" id="ARBA00023136"/>
    </source>
</evidence>
<keyword evidence="4" id="KW-0472">Membrane</keyword>
<evidence type="ECO:0000259" key="5">
    <source>
        <dbReference type="Pfam" id="PF01094"/>
    </source>
</evidence>
<dbReference type="EMBL" id="WIXE01022667">
    <property type="protein sequence ID" value="KAK5967281.1"/>
    <property type="molecule type" value="Genomic_DNA"/>
</dbReference>
<keyword evidence="7" id="KW-1185">Reference proteome</keyword>
<evidence type="ECO:0000313" key="6">
    <source>
        <dbReference type="EMBL" id="KAK5967281.1"/>
    </source>
</evidence>
<feature type="domain" description="Receptor ligand binding region" evidence="5">
    <location>
        <begin position="17"/>
        <end position="149"/>
    </location>
</feature>
<dbReference type="AlphaFoldDB" id="A0AAN8ESN0"/>
<name>A0AAN8ESN0_TRICO</name>